<dbReference type="EMBL" id="OZ075125">
    <property type="protein sequence ID" value="CAL4934295.1"/>
    <property type="molecule type" value="Genomic_DNA"/>
</dbReference>
<reference evidence="3" key="1">
    <citation type="submission" date="2024-10" db="EMBL/GenBank/DDBJ databases">
        <authorList>
            <person name="Ryan C."/>
        </authorList>
    </citation>
    <scope>NUCLEOTIDE SEQUENCE [LARGE SCALE GENOMIC DNA]</scope>
</reference>
<evidence type="ECO:0000313" key="4">
    <source>
        <dbReference type="EMBL" id="CAL4942777.1"/>
    </source>
</evidence>
<dbReference type="AlphaFoldDB" id="A0ABC8XWT7"/>
<evidence type="ECO:0000259" key="2">
    <source>
        <dbReference type="Pfam" id="PF24994"/>
    </source>
</evidence>
<dbReference type="Proteomes" id="UP001497457">
    <property type="component" value="Chromosome 16b"/>
</dbReference>
<dbReference type="Pfam" id="PF24994">
    <property type="entry name" value="GIL1_IRKI_C"/>
    <property type="match status" value="1"/>
</dbReference>
<evidence type="ECO:0000313" key="3">
    <source>
        <dbReference type="EMBL" id="CAL4934295.1"/>
    </source>
</evidence>
<dbReference type="Proteomes" id="UP001497457">
    <property type="component" value="Chromosome 15b"/>
</dbReference>
<feature type="domain" description="GIL1/IRKI C-terminal" evidence="2">
    <location>
        <begin position="398"/>
        <end position="455"/>
    </location>
</feature>
<evidence type="ECO:0000259" key="1">
    <source>
        <dbReference type="Pfam" id="PF04859"/>
    </source>
</evidence>
<evidence type="ECO:0000313" key="5">
    <source>
        <dbReference type="Proteomes" id="UP001497457"/>
    </source>
</evidence>
<dbReference type="EMBL" id="OZ075126">
    <property type="protein sequence ID" value="CAL4942777.1"/>
    <property type="molecule type" value="Genomic_DNA"/>
</dbReference>
<accession>A0ABC8XWT7</accession>
<organism evidence="3 5">
    <name type="scientific">Urochloa decumbens</name>
    <dbReference type="NCBI Taxonomy" id="240449"/>
    <lineage>
        <taxon>Eukaryota</taxon>
        <taxon>Viridiplantae</taxon>
        <taxon>Streptophyta</taxon>
        <taxon>Embryophyta</taxon>
        <taxon>Tracheophyta</taxon>
        <taxon>Spermatophyta</taxon>
        <taxon>Magnoliopsida</taxon>
        <taxon>Liliopsida</taxon>
        <taxon>Poales</taxon>
        <taxon>Poaceae</taxon>
        <taxon>PACMAD clade</taxon>
        <taxon>Panicoideae</taxon>
        <taxon>Panicodae</taxon>
        <taxon>Paniceae</taxon>
        <taxon>Melinidinae</taxon>
        <taxon>Urochloa</taxon>
    </lineage>
</organism>
<dbReference type="Pfam" id="PF04859">
    <property type="entry name" value="DUF641"/>
    <property type="match status" value="1"/>
</dbReference>
<gene>
    <name evidence="3" type="ORF">URODEC1_LOCUS28590</name>
    <name evidence="4" type="ORF">URODEC1_LOCUS33767</name>
</gene>
<dbReference type="InterPro" id="IPR040225">
    <property type="entry name" value="GIL1-like"/>
</dbReference>
<feature type="domain" description="DUF641" evidence="1">
    <location>
        <begin position="70"/>
        <end position="196"/>
    </location>
</feature>
<evidence type="ECO:0008006" key="6">
    <source>
        <dbReference type="Google" id="ProtNLM"/>
    </source>
</evidence>
<name>A0ABC8XWT7_9POAL</name>
<proteinExistence type="predicted"/>
<keyword evidence="5" id="KW-1185">Reference proteome</keyword>
<dbReference type="InterPro" id="IPR056813">
    <property type="entry name" value="GIL1_IRKI_C"/>
</dbReference>
<dbReference type="PANTHER" id="PTHR31161">
    <property type="entry name" value="PROTEIN GRAVITROPIC IN THE LIGHT 1"/>
    <property type="match status" value="1"/>
</dbReference>
<protein>
    <recommendedName>
        <fullName evidence="6">DUF641 domain-containing protein</fullName>
    </recommendedName>
</protein>
<dbReference type="InterPro" id="IPR006943">
    <property type="entry name" value="DUF641_pln"/>
</dbReference>
<sequence length="469" mass="50009">MLHKFALAFKTKTIEFFAEEEEDEDADRFARSPLPGADGVLAGQRVVVLKPDPLNPNPSAGGGVGKAASGQEAAVEAALATASSFQSAYLHLQAAHAPFLPEAAAAADAAAVSHLRRLSELKRIARDAPAAGPDGDGGALTAHLEAQVRENQALLRSFDAVVNRLQASLDAKDAAAAALRLDLEALDDANARLSARLDRALAPPPGGDAVGSMLSAGVFDSVLRDALRVAHRFARALAEVLRCAGWDLDAAASAAYPGVSYSKAGHCRYALLSRVCLSMFDGFDSYQFGATADTKELEGIELASRRNESLQQFIEHSDADPIELMNSSPDCEFAKFCDRKYKQLIHPGIESSLFGNSDCGALPVMSVAGPLYELFVAMASSIWTLHRLAWAYDPAVGIFQVSRGTEFSTVYMENIVRSKGFSGSRELGKPARPKVGFTVVPGFRLGGTVIQCRVYLDHGKREEGIIDSI</sequence>